<reference evidence="1" key="1">
    <citation type="submission" date="2016-10" db="EMBL/GenBank/DDBJ databases">
        <authorList>
            <person name="Benchimol M."/>
            <person name="Almeida L.G."/>
            <person name="Vasconcelos A.T."/>
            <person name="Perreira-Neves A."/>
            <person name="Rosa I.A."/>
            <person name="Tasca T."/>
            <person name="Bogo M.R."/>
            <person name="de Souza W."/>
        </authorList>
    </citation>
    <scope>NUCLEOTIDE SEQUENCE [LARGE SCALE GENOMIC DNA]</scope>
    <source>
        <strain evidence="1">K</strain>
    </source>
</reference>
<evidence type="ECO:0000313" key="1">
    <source>
        <dbReference type="EMBL" id="OHT11167.1"/>
    </source>
</evidence>
<dbReference type="InterPro" id="IPR016024">
    <property type="entry name" value="ARM-type_fold"/>
</dbReference>
<dbReference type="SUPFAM" id="SSF48371">
    <property type="entry name" value="ARM repeat"/>
    <property type="match status" value="1"/>
</dbReference>
<evidence type="ECO:0000313" key="2">
    <source>
        <dbReference type="Proteomes" id="UP000179807"/>
    </source>
</evidence>
<organism evidence="1 2">
    <name type="scientific">Tritrichomonas foetus</name>
    <dbReference type="NCBI Taxonomy" id="1144522"/>
    <lineage>
        <taxon>Eukaryota</taxon>
        <taxon>Metamonada</taxon>
        <taxon>Parabasalia</taxon>
        <taxon>Tritrichomonadida</taxon>
        <taxon>Tritrichomonadidae</taxon>
        <taxon>Tritrichomonas</taxon>
    </lineage>
</organism>
<dbReference type="VEuPathDB" id="TrichDB:TRFO_01070"/>
<dbReference type="RefSeq" id="XP_068364303.1">
    <property type="nucleotide sequence ID" value="XM_068489892.1"/>
</dbReference>
<dbReference type="InterPro" id="IPR011989">
    <property type="entry name" value="ARM-like"/>
</dbReference>
<dbReference type="GeneID" id="94824596"/>
<proteinExistence type="predicted"/>
<protein>
    <submittedName>
        <fullName evidence="1">Uncharacterized protein</fullName>
    </submittedName>
</protein>
<comment type="caution">
    <text evidence="1">The sequence shown here is derived from an EMBL/GenBank/DDBJ whole genome shotgun (WGS) entry which is preliminary data.</text>
</comment>
<sequence length="471" mass="55042">MALDYKAEMPDRKKTLDDLEQSIIKSQIAADEQAKKQFYENKNCEDILDNLANLSLSFKNNNETDIFQYINGLSNILNRKNCSIYVIPQSNIIEIMNYFELTQNIAIRGRILKFFETIINKDRTSIDCLLKMSFLDCLIKYRNELPEDKNIILPYICIILGLLKNSSNDTTKFIMSIITLDFVNSLYFKIKLESVFSKWLECINVYIKYPIPLEYTSNLLQVLSRYLESVHDNSHIDSKICKIIETTIENNPIDWEVFISCGYPHFLSEFIQSDDYRLIEASSCVIGKCAICDFYNFNFNISDVYNACVQFDSQAMYKSIFLAYALISEKSQTHVDAFFSEVTIKFLEVADEFEFKLKNEISLFVSSMLKFALLNHIHFILETTLLNIVYYALETNYEDNIYICLEGLAKIAPLIVSSQIREYFENRFKEIVPQDLLLNLVLPDDEETNNLFRYILQNYPFILGNFEFQET</sequence>
<accession>A0A1J4KIJ1</accession>
<keyword evidence="2" id="KW-1185">Reference proteome</keyword>
<dbReference type="AlphaFoldDB" id="A0A1J4KIJ1"/>
<name>A0A1J4KIJ1_9EUKA</name>
<dbReference type="Proteomes" id="UP000179807">
    <property type="component" value="Unassembled WGS sequence"/>
</dbReference>
<gene>
    <name evidence="1" type="ORF">TRFO_01070</name>
</gene>
<dbReference type="EMBL" id="MLAK01000593">
    <property type="protein sequence ID" value="OHT11167.1"/>
    <property type="molecule type" value="Genomic_DNA"/>
</dbReference>
<dbReference type="Gene3D" id="1.25.10.10">
    <property type="entry name" value="Leucine-rich Repeat Variant"/>
    <property type="match status" value="1"/>
</dbReference>